<dbReference type="AlphaFoldDB" id="A0A6J0M6F8"/>
<dbReference type="GO" id="GO:0005179">
    <property type="term" value="F:hormone activity"/>
    <property type="evidence" value="ECO:0007669"/>
    <property type="project" value="UniProtKB-KW"/>
</dbReference>
<evidence type="ECO:0000256" key="6">
    <source>
        <dbReference type="ARBA" id="ARBA00022729"/>
    </source>
</evidence>
<evidence type="ECO:0000256" key="1">
    <source>
        <dbReference type="ARBA" id="ARBA00004271"/>
    </source>
</evidence>
<evidence type="ECO:0000256" key="8">
    <source>
        <dbReference type="SAM" id="MobiDB-lite"/>
    </source>
</evidence>
<dbReference type="GO" id="GO:0048046">
    <property type="term" value="C:apoplast"/>
    <property type="evidence" value="ECO:0007669"/>
    <property type="project" value="UniProtKB-SubCell"/>
</dbReference>
<accession>A0A6J0M6F8</accession>
<proteinExistence type="inferred from homology"/>
<evidence type="ECO:0000256" key="9">
    <source>
        <dbReference type="SAM" id="SignalP"/>
    </source>
</evidence>
<comment type="subcellular location">
    <subcellularLocation>
        <location evidence="1">Secreted</location>
        <location evidence="1">Extracellular space</location>
        <location evidence="1">Apoplast</location>
    </subcellularLocation>
</comment>
<dbReference type="PANTHER" id="PTHR33348:SF7">
    <property type="entry name" value="PRECURSOR OF CEP11-RELATED"/>
    <property type="match status" value="1"/>
</dbReference>
<evidence type="ECO:0000256" key="3">
    <source>
        <dbReference type="ARBA" id="ARBA00022523"/>
    </source>
</evidence>
<protein>
    <submittedName>
        <fullName evidence="11">Precursor of CEP11</fullName>
    </submittedName>
</protein>
<feature type="compositionally biased region" description="Basic residues" evidence="8">
    <location>
        <begin position="42"/>
        <end position="60"/>
    </location>
</feature>
<reference evidence="10" key="1">
    <citation type="journal article" date="2019" name="Database">
        <title>The radish genome database (RadishGD): an integrated information resource for radish genomics.</title>
        <authorList>
            <person name="Yu H.J."/>
            <person name="Baek S."/>
            <person name="Lee Y.J."/>
            <person name="Cho A."/>
            <person name="Mun J.H."/>
        </authorList>
    </citation>
    <scope>NUCLEOTIDE SEQUENCE [LARGE SCALE GENOMIC DNA]</scope>
    <source>
        <strain evidence="10">cv. WK10039</strain>
    </source>
</reference>
<reference evidence="11" key="2">
    <citation type="submission" date="2025-08" db="UniProtKB">
        <authorList>
            <consortium name="RefSeq"/>
        </authorList>
    </citation>
    <scope>IDENTIFICATION</scope>
    <source>
        <tissue evidence="11">Leaf</tissue>
    </source>
</reference>
<comment type="similarity">
    <text evidence="2">Belongs to the C-terminally encoded plant signaling peptide (CEP) family.</text>
</comment>
<dbReference type="GeneID" id="108839215"/>
<keyword evidence="6 9" id="KW-0732">Signal</keyword>
<dbReference type="GO" id="GO:2000280">
    <property type="term" value="P:regulation of root development"/>
    <property type="evidence" value="ECO:0007669"/>
    <property type="project" value="TreeGrafter"/>
</dbReference>
<organism evidence="10 11">
    <name type="scientific">Raphanus sativus</name>
    <name type="common">Radish</name>
    <name type="synonym">Raphanus raphanistrum var. sativus</name>
    <dbReference type="NCBI Taxonomy" id="3726"/>
    <lineage>
        <taxon>Eukaryota</taxon>
        <taxon>Viridiplantae</taxon>
        <taxon>Streptophyta</taxon>
        <taxon>Embryophyta</taxon>
        <taxon>Tracheophyta</taxon>
        <taxon>Spermatophyta</taxon>
        <taxon>Magnoliopsida</taxon>
        <taxon>eudicotyledons</taxon>
        <taxon>Gunneridae</taxon>
        <taxon>Pentapetalae</taxon>
        <taxon>rosids</taxon>
        <taxon>malvids</taxon>
        <taxon>Brassicales</taxon>
        <taxon>Brassicaceae</taxon>
        <taxon>Brassiceae</taxon>
        <taxon>Raphanus</taxon>
    </lineage>
</organism>
<keyword evidence="7" id="KW-0379">Hydroxylation</keyword>
<dbReference type="GO" id="GO:1902025">
    <property type="term" value="P:nitrate import"/>
    <property type="evidence" value="ECO:0007669"/>
    <property type="project" value="TreeGrafter"/>
</dbReference>
<gene>
    <name evidence="11" type="primary">LOC108839215</name>
</gene>
<dbReference type="InterPro" id="IPR033250">
    <property type="entry name" value="CEP"/>
</dbReference>
<evidence type="ECO:0000256" key="7">
    <source>
        <dbReference type="ARBA" id="ARBA00023278"/>
    </source>
</evidence>
<dbReference type="OrthoDB" id="1097392at2759"/>
<dbReference type="PANTHER" id="PTHR33348">
    <property type="entry name" value="PRECURSOR OF CEP5"/>
    <property type="match status" value="1"/>
</dbReference>
<evidence type="ECO:0000256" key="4">
    <source>
        <dbReference type="ARBA" id="ARBA00022525"/>
    </source>
</evidence>
<keyword evidence="5" id="KW-0372">Hormone</keyword>
<keyword evidence="3" id="KW-0052">Apoplast</keyword>
<dbReference type="RefSeq" id="XP_018467528.2">
    <property type="nucleotide sequence ID" value="XM_018612026.2"/>
</dbReference>
<sequence>MAKTLRLIYFFLCILLFCEFIDEAQGSRLRCHHPPDYSCKKRYSHHHPHHHHNHHNHHHYHNDNSNESEGLPRTIKTRKRNDLYGVDAFRPTAPGNSPGVGHSIKT</sequence>
<evidence type="ECO:0000313" key="11">
    <source>
        <dbReference type="RefSeq" id="XP_018467528.2"/>
    </source>
</evidence>
<evidence type="ECO:0000256" key="5">
    <source>
        <dbReference type="ARBA" id="ARBA00022702"/>
    </source>
</evidence>
<dbReference type="GO" id="GO:1901371">
    <property type="term" value="P:regulation of leaf morphogenesis"/>
    <property type="evidence" value="ECO:0007669"/>
    <property type="project" value="TreeGrafter"/>
</dbReference>
<evidence type="ECO:0000256" key="2">
    <source>
        <dbReference type="ARBA" id="ARBA00008963"/>
    </source>
</evidence>
<dbReference type="GO" id="GO:0006995">
    <property type="term" value="P:cellular response to nitrogen starvation"/>
    <property type="evidence" value="ECO:0007669"/>
    <property type="project" value="UniProtKB-ARBA"/>
</dbReference>
<dbReference type="KEGG" id="rsz:108839215"/>
<dbReference type="GO" id="GO:0048364">
    <property type="term" value="P:root development"/>
    <property type="evidence" value="ECO:0007669"/>
    <property type="project" value="InterPro"/>
</dbReference>
<feature type="chain" id="PRO_5040965620" evidence="9">
    <location>
        <begin position="27"/>
        <end position="106"/>
    </location>
</feature>
<feature type="signal peptide" evidence="9">
    <location>
        <begin position="1"/>
        <end position="26"/>
    </location>
</feature>
<evidence type="ECO:0000313" key="10">
    <source>
        <dbReference type="Proteomes" id="UP000504610"/>
    </source>
</evidence>
<keyword evidence="10" id="KW-1185">Reference proteome</keyword>
<keyword evidence="4" id="KW-0964">Secreted</keyword>
<name>A0A6J0M6F8_RAPSA</name>
<dbReference type="Proteomes" id="UP000504610">
    <property type="component" value="Chromosome 4"/>
</dbReference>
<feature type="region of interest" description="Disordered" evidence="8">
    <location>
        <begin position="42"/>
        <end position="106"/>
    </location>
</feature>